<organism evidence="1 2">
    <name type="scientific">Xenorhabdus vietnamensis</name>
    <dbReference type="NCBI Taxonomy" id="351656"/>
    <lineage>
        <taxon>Bacteria</taxon>
        <taxon>Pseudomonadati</taxon>
        <taxon>Pseudomonadota</taxon>
        <taxon>Gammaproteobacteria</taxon>
        <taxon>Enterobacterales</taxon>
        <taxon>Morganellaceae</taxon>
        <taxon>Xenorhabdus</taxon>
    </lineage>
</organism>
<proteinExistence type="predicted"/>
<dbReference type="AlphaFoldDB" id="A0A1Y2SEE2"/>
<evidence type="ECO:0000313" key="1">
    <source>
        <dbReference type="EMBL" id="OTA15916.1"/>
    </source>
</evidence>
<keyword evidence="2" id="KW-1185">Reference proteome</keyword>
<comment type="caution">
    <text evidence="1">The sequence shown here is derived from an EMBL/GenBank/DDBJ whole genome shotgun (WGS) entry which is preliminary data.</text>
</comment>
<dbReference type="Proteomes" id="UP000194350">
    <property type="component" value="Unassembled WGS sequence"/>
</dbReference>
<evidence type="ECO:0000313" key="2">
    <source>
        <dbReference type="Proteomes" id="UP000194350"/>
    </source>
</evidence>
<accession>A0A1Y2SEE2</accession>
<sequence length="64" mass="7357">MDESPCLHIIVEQVSDYAIQKNNSNEFVAEILTGLVYGIKYSKKVLEYYQYYLGPELIGVELPK</sequence>
<protein>
    <submittedName>
        <fullName evidence="1">Uncharacterized protein</fullName>
    </submittedName>
</protein>
<dbReference type="OrthoDB" id="6448167at2"/>
<dbReference type="EMBL" id="MUBJ01000011">
    <property type="protein sequence ID" value="OTA15916.1"/>
    <property type="molecule type" value="Genomic_DNA"/>
</dbReference>
<dbReference type="RefSeq" id="WP_086109391.1">
    <property type="nucleotide sequence ID" value="NZ_CAWNGD010000013.1"/>
</dbReference>
<name>A0A1Y2SEE2_9GAMM</name>
<gene>
    <name evidence="1" type="ORF">Xvie_02253</name>
</gene>
<reference evidence="1 2" key="1">
    <citation type="submission" date="2016-10" db="EMBL/GenBank/DDBJ databases">
        <title>Systematic genetic and metabolomic analysis of Xenorhabdus and Photorhabdus spp., highlights the requirements for a dual symbiotic and pathogenic life style.</title>
        <authorList>
            <person name="Tobias N.J."/>
            <person name="Wolff H."/>
            <person name="Djahanschiri B."/>
            <person name="Pidot S.J."/>
            <person name="Stinear T.P."/>
            <person name="Ebersberger I."/>
            <person name="Bode H.B."/>
        </authorList>
    </citation>
    <scope>NUCLEOTIDE SEQUENCE [LARGE SCALE GENOMIC DNA]</scope>
    <source>
        <strain evidence="1 2">DSM 22392</strain>
    </source>
</reference>